<name>A0A3B0ARC1_9BACL</name>
<dbReference type="Proteomes" id="UP000282311">
    <property type="component" value="Unassembled WGS sequence"/>
</dbReference>
<protein>
    <submittedName>
        <fullName evidence="1">Uncharacterized protein</fullName>
    </submittedName>
</protein>
<comment type="caution">
    <text evidence="1">The sequence shown here is derived from an EMBL/GenBank/DDBJ whole genome shotgun (WGS) entry which is preliminary data.</text>
</comment>
<sequence>MLCLKKAQSLEEIMLVTTERLIIRSFRHDDWQALLEYASDSEAFFICSRDWNGIKSSCHLWDKVLVNRHEINQNLMS</sequence>
<organism evidence="1 2">
    <name type="scientific">Paenibacillus ginsengarvi</name>
    <dbReference type="NCBI Taxonomy" id="400777"/>
    <lineage>
        <taxon>Bacteria</taxon>
        <taxon>Bacillati</taxon>
        <taxon>Bacillota</taxon>
        <taxon>Bacilli</taxon>
        <taxon>Bacillales</taxon>
        <taxon>Paenibacillaceae</taxon>
        <taxon>Paenibacillus</taxon>
    </lineage>
</organism>
<dbReference type="EMBL" id="RBAH01000051">
    <property type="protein sequence ID" value="RKN61927.1"/>
    <property type="molecule type" value="Genomic_DNA"/>
</dbReference>
<dbReference type="AlphaFoldDB" id="A0A3B0ARC1"/>
<reference evidence="1 2" key="1">
    <citation type="journal article" date="2007" name="Int. J. Syst. Evol. Microbiol.">
        <title>Paenibacillus ginsengarvi sp. nov., isolated from soil from ginseng cultivation.</title>
        <authorList>
            <person name="Yoon M.H."/>
            <person name="Ten L.N."/>
            <person name="Im W.T."/>
        </authorList>
    </citation>
    <scope>NUCLEOTIDE SEQUENCE [LARGE SCALE GENOMIC DNA]</scope>
    <source>
        <strain evidence="1 2">KCTC 13059</strain>
    </source>
</reference>
<evidence type="ECO:0000313" key="2">
    <source>
        <dbReference type="Proteomes" id="UP000282311"/>
    </source>
</evidence>
<dbReference type="Gene3D" id="3.40.630.30">
    <property type="match status" value="1"/>
</dbReference>
<keyword evidence="2" id="KW-1185">Reference proteome</keyword>
<proteinExistence type="predicted"/>
<gene>
    <name evidence="1" type="ORF">D7M11_35215</name>
</gene>
<evidence type="ECO:0000313" key="1">
    <source>
        <dbReference type="EMBL" id="RKN61927.1"/>
    </source>
</evidence>
<accession>A0A3B0ARC1</accession>